<dbReference type="InterPro" id="IPR001204">
    <property type="entry name" value="Phos_transporter"/>
</dbReference>
<dbReference type="Proteomes" id="UP000193498">
    <property type="component" value="Unassembled WGS sequence"/>
</dbReference>
<name>A0A1Y1XSN4_9FUNG</name>
<evidence type="ECO:0000313" key="9">
    <source>
        <dbReference type="Proteomes" id="UP000193498"/>
    </source>
</evidence>
<keyword evidence="5 7" id="KW-1133">Transmembrane helix</keyword>
<evidence type="ECO:0000313" key="8">
    <source>
        <dbReference type="EMBL" id="ORX88769.1"/>
    </source>
</evidence>
<dbReference type="PANTHER" id="PTHR11101:SF80">
    <property type="entry name" value="PHOSPHATE TRANSPORTER"/>
    <property type="match status" value="1"/>
</dbReference>
<comment type="caution">
    <text evidence="8">The sequence shown here is derived from an EMBL/GenBank/DDBJ whole genome shotgun (WGS) entry which is preliminary data.</text>
</comment>
<dbReference type="OrthoDB" id="260807at2759"/>
<keyword evidence="9" id="KW-1185">Reference proteome</keyword>
<accession>A0A1Y1XSN4</accession>
<protein>
    <recommendedName>
        <fullName evidence="10">Phosphate transporter</fullName>
    </recommendedName>
</protein>
<evidence type="ECO:0000256" key="7">
    <source>
        <dbReference type="SAM" id="Phobius"/>
    </source>
</evidence>
<comment type="subcellular location">
    <subcellularLocation>
        <location evidence="1">Membrane</location>
        <topology evidence="1">Multi-pass membrane protein</topology>
    </subcellularLocation>
</comment>
<keyword evidence="4 7" id="KW-0812">Transmembrane</keyword>
<dbReference type="GO" id="GO:0016020">
    <property type="term" value="C:membrane"/>
    <property type="evidence" value="ECO:0007669"/>
    <property type="project" value="UniProtKB-SubCell"/>
</dbReference>
<dbReference type="InParanoid" id="A0A1Y1XSN4"/>
<dbReference type="PANTHER" id="PTHR11101">
    <property type="entry name" value="PHOSPHATE TRANSPORTER"/>
    <property type="match status" value="1"/>
</dbReference>
<sequence>MYSFLKAIPASLASFAHGSNDVTNAVGPLSTLYHVWTTDTVDISEKTPVPLWVLAMGGVAIDLGLITYGYNIMRTLGNEITYHSPARGFSMELGSSSTVFTASKIGLPVSKTHCITGATAAAGLYNGSVKLALGCLVFPVLGSDPFMRRAYFRRVVFICGICA</sequence>
<keyword evidence="2" id="KW-0813">Transport</keyword>
<dbReference type="GO" id="GO:0035435">
    <property type="term" value="P:phosphate ion transmembrane transport"/>
    <property type="evidence" value="ECO:0007669"/>
    <property type="project" value="TreeGrafter"/>
</dbReference>
<proteinExistence type="predicted"/>
<evidence type="ECO:0000256" key="3">
    <source>
        <dbReference type="ARBA" id="ARBA00022592"/>
    </source>
</evidence>
<evidence type="ECO:0000256" key="2">
    <source>
        <dbReference type="ARBA" id="ARBA00022448"/>
    </source>
</evidence>
<dbReference type="GO" id="GO:0005315">
    <property type="term" value="F:phosphate transmembrane transporter activity"/>
    <property type="evidence" value="ECO:0007669"/>
    <property type="project" value="InterPro"/>
</dbReference>
<dbReference type="STRING" id="1314790.A0A1Y1XSN4"/>
<feature type="transmembrane region" description="Helical" evidence="7">
    <location>
        <begin position="49"/>
        <end position="70"/>
    </location>
</feature>
<evidence type="ECO:0000256" key="5">
    <source>
        <dbReference type="ARBA" id="ARBA00022989"/>
    </source>
</evidence>
<gene>
    <name evidence="8" type="ORF">K493DRAFT_384363</name>
</gene>
<dbReference type="EMBL" id="MCFE01000499">
    <property type="protein sequence ID" value="ORX88769.1"/>
    <property type="molecule type" value="Genomic_DNA"/>
</dbReference>
<evidence type="ECO:0000256" key="1">
    <source>
        <dbReference type="ARBA" id="ARBA00004141"/>
    </source>
</evidence>
<evidence type="ECO:0008006" key="10">
    <source>
        <dbReference type="Google" id="ProtNLM"/>
    </source>
</evidence>
<reference evidence="8 9" key="1">
    <citation type="submission" date="2016-07" db="EMBL/GenBank/DDBJ databases">
        <title>Pervasive Adenine N6-methylation of Active Genes in Fungi.</title>
        <authorList>
            <consortium name="DOE Joint Genome Institute"/>
            <person name="Mondo S.J."/>
            <person name="Dannebaum R.O."/>
            <person name="Kuo R.C."/>
            <person name="Labutti K."/>
            <person name="Haridas S."/>
            <person name="Kuo A."/>
            <person name="Salamov A."/>
            <person name="Ahrendt S.R."/>
            <person name="Lipzen A."/>
            <person name="Sullivan W."/>
            <person name="Andreopoulos W.B."/>
            <person name="Clum A."/>
            <person name="Lindquist E."/>
            <person name="Daum C."/>
            <person name="Ramamoorthy G.K."/>
            <person name="Gryganskyi A."/>
            <person name="Culley D."/>
            <person name="Magnuson J.K."/>
            <person name="James T.Y."/>
            <person name="O'Malley M.A."/>
            <person name="Stajich J.E."/>
            <person name="Spatafora J.W."/>
            <person name="Visel A."/>
            <person name="Grigoriev I.V."/>
        </authorList>
    </citation>
    <scope>NUCLEOTIDE SEQUENCE [LARGE SCALE GENOMIC DNA]</scope>
    <source>
        <strain evidence="8 9">CBS 931.73</strain>
    </source>
</reference>
<organism evidence="8 9">
    <name type="scientific">Basidiobolus meristosporus CBS 931.73</name>
    <dbReference type="NCBI Taxonomy" id="1314790"/>
    <lineage>
        <taxon>Eukaryota</taxon>
        <taxon>Fungi</taxon>
        <taxon>Fungi incertae sedis</taxon>
        <taxon>Zoopagomycota</taxon>
        <taxon>Entomophthoromycotina</taxon>
        <taxon>Basidiobolomycetes</taxon>
        <taxon>Basidiobolales</taxon>
        <taxon>Basidiobolaceae</taxon>
        <taxon>Basidiobolus</taxon>
    </lineage>
</organism>
<keyword evidence="3" id="KW-0592">Phosphate transport</keyword>
<evidence type="ECO:0000256" key="6">
    <source>
        <dbReference type="ARBA" id="ARBA00023136"/>
    </source>
</evidence>
<dbReference type="AlphaFoldDB" id="A0A1Y1XSN4"/>
<keyword evidence="6 7" id="KW-0472">Membrane</keyword>
<evidence type="ECO:0000256" key="4">
    <source>
        <dbReference type="ARBA" id="ARBA00022692"/>
    </source>
</evidence>
<dbReference type="Pfam" id="PF01384">
    <property type="entry name" value="PHO4"/>
    <property type="match status" value="1"/>
</dbReference>